<dbReference type="STRING" id="32264.T1KHD7"/>
<keyword evidence="8" id="KW-1185">Reference proteome</keyword>
<evidence type="ECO:0000256" key="4">
    <source>
        <dbReference type="ARBA" id="ARBA00022989"/>
    </source>
</evidence>
<evidence type="ECO:0000256" key="5">
    <source>
        <dbReference type="ARBA" id="ARBA00023136"/>
    </source>
</evidence>
<protein>
    <recommendedName>
        <fullName evidence="9">Citrate transporter-like domain-containing protein</fullName>
    </recommendedName>
</protein>
<evidence type="ECO:0000256" key="2">
    <source>
        <dbReference type="ARBA" id="ARBA00006772"/>
    </source>
</evidence>
<dbReference type="EnsemblMetazoa" id="tetur11g04020.1">
    <property type="protein sequence ID" value="tetur11g04020.1"/>
    <property type="gene ID" value="tetur11g04020"/>
</dbReference>
<proteinExistence type="inferred from homology"/>
<keyword evidence="5 6" id="KW-0472">Membrane</keyword>
<dbReference type="GO" id="GO:0015137">
    <property type="term" value="F:citrate transmembrane transporter activity"/>
    <property type="evidence" value="ECO:0007669"/>
    <property type="project" value="TreeGrafter"/>
</dbReference>
<accession>T1KHD7</accession>
<feature type="transmembrane region" description="Helical" evidence="6">
    <location>
        <begin position="242"/>
        <end position="272"/>
    </location>
</feature>
<feature type="transmembrane region" description="Helical" evidence="6">
    <location>
        <begin position="42"/>
        <end position="63"/>
    </location>
</feature>
<evidence type="ECO:0008006" key="9">
    <source>
        <dbReference type="Google" id="ProtNLM"/>
    </source>
</evidence>
<dbReference type="PANTHER" id="PTHR10283">
    <property type="entry name" value="SOLUTE CARRIER FAMILY 13 MEMBER"/>
    <property type="match status" value="1"/>
</dbReference>
<reference evidence="8" key="1">
    <citation type="submission" date="2011-08" db="EMBL/GenBank/DDBJ databases">
        <authorList>
            <person name="Rombauts S."/>
        </authorList>
    </citation>
    <scope>NUCLEOTIDE SEQUENCE</scope>
    <source>
        <strain evidence="8">London</strain>
    </source>
</reference>
<dbReference type="Proteomes" id="UP000015104">
    <property type="component" value="Unassembled WGS sequence"/>
</dbReference>
<evidence type="ECO:0000313" key="7">
    <source>
        <dbReference type="EnsemblMetazoa" id="tetur11g04020.1"/>
    </source>
</evidence>
<keyword evidence="3 6" id="KW-0812">Transmembrane</keyword>
<evidence type="ECO:0000256" key="1">
    <source>
        <dbReference type="ARBA" id="ARBA00004141"/>
    </source>
</evidence>
<dbReference type="GO" id="GO:0015141">
    <property type="term" value="F:succinate transmembrane transporter activity"/>
    <property type="evidence" value="ECO:0007669"/>
    <property type="project" value="TreeGrafter"/>
</dbReference>
<name>T1KHD7_TETUR</name>
<dbReference type="InterPro" id="IPR001898">
    <property type="entry name" value="SLC13A/DASS"/>
</dbReference>
<evidence type="ECO:0000256" key="6">
    <source>
        <dbReference type="SAM" id="Phobius"/>
    </source>
</evidence>
<evidence type="ECO:0000313" key="8">
    <source>
        <dbReference type="Proteomes" id="UP000015104"/>
    </source>
</evidence>
<feature type="transmembrane region" description="Helical" evidence="6">
    <location>
        <begin position="210"/>
        <end position="230"/>
    </location>
</feature>
<dbReference type="HOGENOM" id="CLU_005170_4_0_1"/>
<dbReference type="Pfam" id="PF00939">
    <property type="entry name" value="Na_sulph_symp"/>
    <property type="match status" value="1"/>
</dbReference>
<dbReference type="PANTHER" id="PTHR10283:SF82">
    <property type="entry name" value="SOLUTE CARRIER FAMILY 13 MEMBER 2"/>
    <property type="match status" value="1"/>
</dbReference>
<evidence type="ECO:0000256" key="3">
    <source>
        <dbReference type="ARBA" id="ARBA00022692"/>
    </source>
</evidence>
<organism evidence="7 8">
    <name type="scientific">Tetranychus urticae</name>
    <name type="common">Two-spotted spider mite</name>
    <dbReference type="NCBI Taxonomy" id="32264"/>
    <lineage>
        <taxon>Eukaryota</taxon>
        <taxon>Metazoa</taxon>
        <taxon>Ecdysozoa</taxon>
        <taxon>Arthropoda</taxon>
        <taxon>Chelicerata</taxon>
        <taxon>Arachnida</taxon>
        <taxon>Acari</taxon>
        <taxon>Acariformes</taxon>
        <taxon>Trombidiformes</taxon>
        <taxon>Prostigmata</taxon>
        <taxon>Eleutherengona</taxon>
        <taxon>Raphignathae</taxon>
        <taxon>Tetranychoidea</taxon>
        <taxon>Tetranychidae</taxon>
        <taxon>Tetranychus</taxon>
    </lineage>
</organism>
<dbReference type="AlphaFoldDB" id="T1KHD7"/>
<dbReference type="eggNOG" id="KOG1281">
    <property type="taxonomic scope" value="Eukaryota"/>
</dbReference>
<feature type="transmembrane region" description="Helical" evidence="6">
    <location>
        <begin position="97"/>
        <end position="115"/>
    </location>
</feature>
<dbReference type="EMBL" id="CAEY01000075">
    <property type="status" value="NOT_ANNOTATED_CDS"/>
    <property type="molecule type" value="Genomic_DNA"/>
</dbReference>
<dbReference type="GO" id="GO:0005886">
    <property type="term" value="C:plasma membrane"/>
    <property type="evidence" value="ECO:0007669"/>
    <property type="project" value="TreeGrafter"/>
</dbReference>
<reference evidence="7" key="2">
    <citation type="submission" date="2015-06" db="UniProtKB">
        <authorList>
            <consortium name="EnsemblMetazoa"/>
        </authorList>
    </citation>
    <scope>IDENTIFICATION</scope>
</reference>
<sequence>MYISISSSANVGTTTTLTSGGPNLVLAYVLDEWYHERTSVDYLNWLMFAAPGSLLTILLNWIIFKYLYLRKHKVSKTNSKANNVLQEKYKQLGTLRFHEIAVVILFVTLVLLWMFRDPQYLRGWSTIFPEKYRPRDAAVVIFMVAVLFFIPSRPFGPYPSPGLIEWPKVQNKLVWSVILLRGGGYAVAKATQTSGLSAYLGNMFTKINGLPVVMLIIIFAIIAGFLTEFASNSTTATIVLPVVAQVAASIGINPLVFLIPVTMACSMCFILPAGTPANALVYEHAGLKPSDMVIPGLLMKVTSLAVIVANLNLLGYPIFGLSTTPDWARATFNSTLIS</sequence>
<comment type="subcellular location">
    <subcellularLocation>
        <location evidence="1">Membrane</location>
        <topology evidence="1">Multi-pass membrane protein</topology>
    </subcellularLocation>
</comment>
<keyword evidence="4 6" id="KW-1133">Transmembrane helix</keyword>
<feature type="transmembrane region" description="Helical" evidence="6">
    <location>
        <begin position="135"/>
        <end position="152"/>
    </location>
</feature>
<comment type="similarity">
    <text evidence="2">Belongs to the SLC13A/DASS transporter (TC 2.A.47) family. NADC subfamily.</text>
</comment>
<feature type="transmembrane region" description="Helical" evidence="6">
    <location>
        <begin position="292"/>
        <end position="314"/>
    </location>
</feature>